<dbReference type="GO" id="GO:0008033">
    <property type="term" value="P:tRNA processing"/>
    <property type="evidence" value="ECO:0007669"/>
    <property type="project" value="UniProtKB-KW"/>
</dbReference>
<evidence type="ECO:0000256" key="5">
    <source>
        <dbReference type="ARBA" id="ARBA00022723"/>
    </source>
</evidence>
<dbReference type="SUPFAM" id="SSF81301">
    <property type="entry name" value="Nucleotidyltransferase"/>
    <property type="match status" value="1"/>
</dbReference>
<dbReference type="Pfam" id="PF01743">
    <property type="entry name" value="PolyA_pol"/>
    <property type="match status" value="1"/>
</dbReference>
<dbReference type="STRING" id="1231339.Abci_008_214"/>
<dbReference type="EMBL" id="BJVU01000001">
    <property type="protein sequence ID" value="GEL57701.1"/>
    <property type="molecule type" value="Genomic_DNA"/>
</dbReference>
<dbReference type="InterPro" id="IPR032828">
    <property type="entry name" value="PolyA_RNA-bd"/>
</dbReference>
<evidence type="ECO:0000256" key="4">
    <source>
        <dbReference type="ARBA" id="ARBA00022695"/>
    </source>
</evidence>
<dbReference type="AlphaFoldDB" id="A0A0D6N3I3"/>
<dbReference type="InterPro" id="IPR050264">
    <property type="entry name" value="Bact_CCA-adding_enz_type3_sf"/>
</dbReference>
<dbReference type="PANTHER" id="PTHR46173:SF1">
    <property type="entry name" value="CCA TRNA NUCLEOTIDYLTRANSFERASE 1, MITOCHONDRIAL"/>
    <property type="match status" value="1"/>
</dbReference>
<organism evidence="11 13">
    <name type="scientific">Acetobacter cibinongensis</name>
    <dbReference type="NCBI Taxonomy" id="146475"/>
    <lineage>
        <taxon>Bacteria</taxon>
        <taxon>Pseudomonadati</taxon>
        <taxon>Pseudomonadota</taxon>
        <taxon>Alphaproteobacteria</taxon>
        <taxon>Acetobacterales</taxon>
        <taxon>Acetobacteraceae</taxon>
        <taxon>Acetobacter</taxon>
    </lineage>
</organism>
<evidence type="ECO:0000256" key="6">
    <source>
        <dbReference type="ARBA" id="ARBA00022741"/>
    </source>
</evidence>
<evidence type="ECO:0000259" key="10">
    <source>
        <dbReference type="Pfam" id="PF12627"/>
    </source>
</evidence>
<dbReference type="SUPFAM" id="SSF81891">
    <property type="entry name" value="Poly A polymerase C-terminal region-like"/>
    <property type="match status" value="1"/>
</dbReference>
<evidence type="ECO:0000256" key="2">
    <source>
        <dbReference type="ARBA" id="ARBA00022679"/>
    </source>
</evidence>
<evidence type="ECO:0000256" key="3">
    <source>
        <dbReference type="ARBA" id="ARBA00022694"/>
    </source>
</evidence>
<evidence type="ECO:0000256" key="8">
    <source>
        <dbReference type="RuleBase" id="RU003953"/>
    </source>
</evidence>
<keyword evidence="8" id="KW-0694">RNA-binding</keyword>
<comment type="caution">
    <text evidence="11">The sequence shown here is derived from an EMBL/GenBank/DDBJ whole genome shotgun (WGS) entry which is preliminary data.</text>
</comment>
<name>A0A0D6N3I3_9PROT</name>
<dbReference type="Pfam" id="PF12627">
    <property type="entry name" value="PolyA_pol_RNAbd"/>
    <property type="match status" value="1"/>
</dbReference>
<evidence type="ECO:0000313" key="13">
    <source>
        <dbReference type="Proteomes" id="UP000032671"/>
    </source>
</evidence>
<keyword evidence="2 8" id="KW-0808">Transferase</keyword>
<dbReference type="GO" id="GO:0000166">
    <property type="term" value="F:nucleotide binding"/>
    <property type="evidence" value="ECO:0007669"/>
    <property type="project" value="UniProtKB-KW"/>
</dbReference>
<evidence type="ECO:0000256" key="7">
    <source>
        <dbReference type="ARBA" id="ARBA00022842"/>
    </source>
</evidence>
<comment type="similarity">
    <text evidence="8">Belongs to the tRNA nucleotidyltransferase/poly(A) polymerase family.</text>
</comment>
<reference evidence="12 14" key="2">
    <citation type="submission" date="2019-07" db="EMBL/GenBank/DDBJ databases">
        <title>Whole genome shotgun sequence of Acetobacter cibinongensis NBRC 16605.</title>
        <authorList>
            <person name="Hosoyama A."/>
            <person name="Uohara A."/>
            <person name="Ohji S."/>
            <person name="Ichikawa N."/>
        </authorList>
    </citation>
    <scope>NUCLEOTIDE SEQUENCE [LARGE SCALE GENOMIC DNA]</scope>
    <source>
        <strain evidence="12 14">NBRC 16605</strain>
    </source>
</reference>
<sequence length="410" mass="44826">MAQEETQPVLTKGSEGLSLPQRQALADIWRILPDARLVGGVVRDLMVGRTVADVDLATPEPPEQVQQKLEAAGIKVVPTGLSHGTVTAVIGAAPYEITTLRRDTETDGRHAVVCWTQDWREDALRRDFTINAMSRDKEGQLHDYFGGQADLLAGHVRFVGQAGLRIEEDALRILRFFRFQARYGQGQPDRDAVKAIADRVGLLARLSVERIWSELQRLLSGPAPAGQLALMAELGVLQALFPQGTTLERFKALIDLMPPADAVLRLAALVQGDVTTLARGLKFSRADEVSLKAFTEQPVPAPDMDDAALRCLLSDTPASILIGRTWLVQADLNRERPQSDEEKAQFADLRHRLATMDTPVFPLAGRDLLAAGLPPGPEVGRTLAHIRHWWQQGGCVASRQACLAYAGLVS</sequence>
<evidence type="ECO:0000313" key="14">
    <source>
        <dbReference type="Proteomes" id="UP000321891"/>
    </source>
</evidence>
<evidence type="ECO:0000256" key="1">
    <source>
        <dbReference type="ARBA" id="ARBA00001946"/>
    </source>
</evidence>
<keyword evidence="4" id="KW-0548">Nucleotidyltransferase</keyword>
<keyword evidence="3" id="KW-0819">tRNA processing</keyword>
<comment type="cofactor">
    <cofactor evidence="1">
        <name>Mg(2+)</name>
        <dbReference type="ChEBI" id="CHEBI:18420"/>
    </cofactor>
</comment>
<keyword evidence="5" id="KW-0479">Metal-binding</keyword>
<evidence type="ECO:0000259" key="9">
    <source>
        <dbReference type="Pfam" id="PF01743"/>
    </source>
</evidence>
<feature type="domain" description="tRNA nucleotidyltransferase/poly(A) polymerase RNA and SrmB- binding" evidence="10">
    <location>
        <begin position="189"/>
        <end position="243"/>
    </location>
</feature>
<keyword evidence="6" id="KW-0547">Nucleotide-binding</keyword>
<dbReference type="Gene3D" id="3.30.460.10">
    <property type="entry name" value="Beta Polymerase, domain 2"/>
    <property type="match status" value="1"/>
</dbReference>
<dbReference type="RefSeq" id="WP_084597534.1">
    <property type="nucleotide sequence ID" value="NZ_BAMV01000008.1"/>
</dbReference>
<dbReference type="Gene3D" id="1.10.3090.10">
    <property type="entry name" value="cca-adding enzyme, domain 2"/>
    <property type="match status" value="1"/>
</dbReference>
<keyword evidence="7" id="KW-0460">Magnesium</keyword>
<gene>
    <name evidence="11" type="ORF">Abci_008_214</name>
    <name evidence="12" type="ORF">ACI01nite_03030</name>
</gene>
<protein>
    <submittedName>
        <fullName evidence="11">Poly(A) polymerase</fullName>
    </submittedName>
</protein>
<proteinExistence type="inferred from homology"/>
<evidence type="ECO:0000313" key="11">
    <source>
        <dbReference type="EMBL" id="GAN60081.1"/>
    </source>
</evidence>
<dbReference type="GO" id="GO:0000049">
    <property type="term" value="F:tRNA binding"/>
    <property type="evidence" value="ECO:0007669"/>
    <property type="project" value="TreeGrafter"/>
</dbReference>
<dbReference type="InterPro" id="IPR043519">
    <property type="entry name" value="NT_sf"/>
</dbReference>
<reference evidence="11 13" key="1">
    <citation type="submission" date="2012-11" db="EMBL/GenBank/DDBJ databases">
        <title>Whole genome sequence of Acetobacter cibinongensis 4H-1.</title>
        <authorList>
            <person name="Azuma Y."/>
            <person name="Higashiura N."/>
            <person name="Hirakawa H."/>
            <person name="Matsushita K."/>
        </authorList>
    </citation>
    <scope>NUCLEOTIDE SEQUENCE [LARGE SCALE GENOMIC DNA]</scope>
    <source>
        <strain evidence="11 13">4H-1</strain>
    </source>
</reference>
<dbReference type="InterPro" id="IPR002646">
    <property type="entry name" value="PolA_pol_head_dom"/>
</dbReference>
<dbReference type="GO" id="GO:0016779">
    <property type="term" value="F:nucleotidyltransferase activity"/>
    <property type="evidence" value="ECO:0007669"/>
    <property type="project" value="UniProtKB-KW"/>
</dbReference>
<feature type="domain" description="Poly A polymerase head" evidence="9">
    <location>
        <begin position="35"/>
        <end position="157"/>
    </location>
</feature>
<dbReference type="Proteomes" id="UP000032671">
    <property type="component" value="Unassembled WGS sequence"/>
</dbReference>
<dbReference type="Proteomes" id="UP000321891">
    <property type="component" value="Unassembled WGS sequence"/>
</dbReference>
<accession>A0A0D6N3I3</accession>
<dbReference type="PANTHER" id="PTHR46173">
    <property type="entry name" value="CCA TRNA NUCLEOTIDYLTRANSFERASE 1, MITOCHONDRIAL"/>
    <property type="match status" value="1"/>
</dbReference>
<dbReference type="EMBL" id="BAMV01000008">
    <property type="protein sequence ID" value="GAN60081.1"/>
    <property type="molecule type" value="Genomic_DNA"/>
</dbReference>
<evidence type="ECO:0000313" key="12">
    <source>
        <dbReference type="EMBL" id="GEL57701.1"/>
    </source>
</evidence>
<dbReference type="GO" id="GO:0046872">
    <property type="term" value="F:metal ion binding"/>
    <property type="evidence" value="ECO:0007669"/>
    <property type="project" value="UniProtKB-KW"/>
</dbReference>
<dbReference type="CDD" id="cd05398">
    <property type="entry name" value="NT_ClassII-CCAase"/>
    <property type="match status" value="1"/>
</dbReference>
<accession>A0A6N3SK93</accession>
<keyword evidence="14" id="KW-1185">Reference proteome</keyword>